<keyword evidence="2" id="KW-0808">Transferase</keyword>
<dbReference type="Pfam" id="PF01553">
    <property type="entry name" value="Acyltransferase"/>
    <property type="match status" value="1"/>
</dbReference>
<accession>A0A3N0V2F7</accession>
<dbReference type="InParanoid" id="A0A3N0V2F7"/>
<proteinExistence type="predicted"/>
<feature type="domain" description="Phospholipid/glycerol acyltransferase" evidence="1">
    <location>
        <begin position="47"/>
        <end position="164"/>
    </location>
</feature>
<dbReference type="AlphaFoldDB" id="A0A3N0V2F7"/>
<dbReference type="PANTHER" id="PTHR22753:SF48">
    <property type="entry name" value="PHOSPHOLIPID_GLYCEROL ACYLTRANSFERASE DOMAIN-CONTAINING PROTEIN"/>
    <property type="match status" value="1"/>
</dbReference>
<dbReference type="CDD" id="cd07987">
    <property type="entry name" value="LPLAT_MGAT-like"/>
    <property type="match status" value="1"/>
</dbReference>
<keyword evidence="2" id="KW-0012">Acyltransferase</keyword>
<dbReference type="GO" id="GO:0016020">
    <property type="term" value="C:membrane"/>
    <property type="evidence" value="ECO:0007669"/>
    <property type="project" value="TreeGrafter"/>
</dbReference>
<protein>
    <submittedName>
        <fullName evidence="2">Acyltransferase family protein</fullName>
    </submittedName>
</protein>
<organism evidence="2 3">
    <name type="scientific">Stagnimonas aquatica</name>
    <dbReference type="NCBI Taxonomy" id="2689987"/>
    <lineage>
        <taxon>Bacteria</taxon>
        <taxon>Pseudomonadati</taxon>
        <taxon>Pseudomonadota</taxon>
        <taxon>Gammaproteobacteria</taxon>
        <taxon>Nevskiales</taxon>
        <taxon>Nevskiaceae</taxon>
        <taxon>Stagnimonas</taxon>
    </lineage>
</organism>
<dbReference type="PANTHER" id="PTHR22753">
    <property type="entry name" value="TRANSMEMBRANE PROTEIN 68"/>
    <property type="match status" value="1"/>
</dbReference>
<keyword evidence="3" id="KW-1185">Reference proteome</keyword>
<evidence type="ECO:0000313" key="3">
    <source>
        <dbReference type="Proteomes" id="UP000282106"/>
    </source>
</evidence>
<sequence>MDATTVEGALHYEPISAKELARGLGVARRWFRPMYLGVEKLNLSKPALFVGNHTLFGLTDAPLMIEELYRTQGVLLRGLGDRGHFQVPYWGDFLAKRGMVLGTPEICSALMRSGQSILVFPGGAREVMRRRGEAYQLIWKKRTGFARLAIEHGYDIIPFGSVGPDESYRILLDANDLLKPGWRLELARRTGLLKATRDGDFVPPLVAGLGPTLIPRPQRYYFGFGERIPTGQFAGRHGDSEATWALREQVAGAVRQQIALLREYREADRPSGWSALRRALAPLQP</sequence>
<dbReference type="GO" id="GO:0016746">
    <property type="term" value="F:acyltransferase activity"/>
    <property type="evidence" value="ECO:0007669"/>
    <property type="project" value="UniProtKB-KW"/>
</dbReference>
<name>A0A3N0V2F7_9GAMM</name>
<dbReference type="SMART" id="SM00563">
    <property type="entry name" value="PlsC"/>
    <property type="match status" value="1"/>
</dbReference>
<comment type="caution">
    <text evidence="2">The sequence shown here is derived from an EMBL/GenBank/DDBJ whole genome shotgun (WGS) entry which is preliminary data.</text>
</comment>
<dbReference type="Proteomes" id="UP000282106">
    <property type="component" value="Unassembled WGS sequence"/>
</dbReference>
<evidence type="ECO:0000259" key="1">
    <source>
        <dbReference type="SMART" id="SM00563"/>
    </source>
</evidence>
<dbReference type="SUPFAM" id="SSF69593">
    <property type="entry name" value="Glycerol-3-phosphate (1)-acyltransferase"/>
    <property type="match status" value="1"/>
</dbReference>
<dbReference type="RefSeq" id="WP_123212771.1">
    <property type="nucleotide sequence ID" value="NZ_RJVO01000008.1"/>
</dbReference>
<reference evidence="2 3" key="1">
    <citation type="submission" date="2018-10" db="EMBL/GenBank/DDBJ databases">
        <authorList>
            <person name="Chen W.-M."/>
        </authorList>
    </citation>
    <scope>NUCLEOTIDE SEQUENCE [LARGE SCALE GENOMIC DNA]</scope>
    <source>
        <strain evidence="2 3">THS-13</strain>
    </source>
</reference>
<gene>
    <name evidence="2" type="ORF">ED208_15225</name>
</gene>
<evidence type="ECO:0000313" key="2">
    <source>
        <dbReference type="EMBL" id="ROH86782.1"/>
    </source>
</evidence>
<dbReference type="InterPro" id="IPR002123">
    <property type="entry name" value="Plipid/glycerol_acylTrfase"/>
</dbReference>
<dbReference type="EMBL" id="RJVO01000008">
    <property type="protein sequence ID" value="ROH86782.1"/>
    <property type="molecule type" value="Genomic_DNA"/>
</dbReference>